<evidence type="ECO:0000313" key="3">
    <source>
        <dbReference type="Proteomes" id="UP000824596"/>
    </source>
</evidence>
<comment type="caution">
    <text evidence="2">The sequence shown here is derived from an EMBL/GenBank/DDBJ whole genome shotgun (WGS) entry which is preliminary data.</text>
</comment>
<protein>
    <submittedName>
        <fullName evidence="2">Uncharacterized protein</fullName>
    </submittedName>
</protein>
<feature type="region of interest" description="Disordered" evidence="1">
    <location>
        <begin position="279"/>
        <end position="313"/>
    </location>
</feature>
<dbReference type="Proteomes" id="UP000824596">
    <property type="component" value="Unassembled WGS sequence"/>
</dbReference>
<organism evidence="2 3">
    <name type="scientific">Hirsutella rhossiliensis</name>
    <dbReference type="NCBI Taxonomy" id="111463"/>
    <lineage>
        <taxon>Eukaryota</taxon>
        <taxon>Fungi</taxon>
        <taxon>Dikarya</taxon>
        <taxon>Ascomycota</taxon>
        <taxon>Pezizomycotina</taxon>
        <taxon>Sordariomycetes</taxon>
        <taxon>Hypocreomycetidae</taxon>
        <taxon>Hypocreales</taxon>
        <taxon>Ophiocordycipitaceae</taxon>
        <taxon>Hirsutella</taxon>
    </lineage>
</organism>
<proteinExistence type="predicted"/>
<feature type="compositionally biased region" description="Basic and acidic residues" evidence="1">
    <location>
        <begin position="340"/>
        <end position="357"/>
    </location>
</feature>
<feature type="region of interest" description="Disordered" evidence="1">
    <location>
        <begin position="1"/>
        <end position="38"/>
    </location>
</feature>
<keyword evidence="3" id="KW-1185">Reference proteome</keyword>
<sequence>MPGEEMPGEEKPGEEKPGIKKPSEKELGKPIAEPVKVPEEIPGTPVEVLQPKLVKGLGWLQILKIITNVVDSAAARIKAAPSDNSHETLSSELKKAGTVLAGIANDTIPGLTEIEEHMAELTSKLESIPDNDSATDKALKVSSAILEYQAQVELTIFENYFPGVPEVMNNYQKELAEYKSFKGNETALQKGERIALLVTKGTLNTLNDVMRDWVPGYQEAEDSVEKEAKTLYEKVLNKQESFWEVLKEGIIAPAKIVADTLHRAVQNYIPGEKQVESLIFGDGDDGKSQQPSETPPAEQVSPPNTEPSSKLSKPAREQWDLFLVNALDKEKAAECAQTKVGEEKKNGGADAKDGWKAKLPELTKQCYEEQFNDWRGKSDTGKRSLLA</sequence>
<feature type="compositionally biased region" description="Polar residues" evidence="1">
    <location>
        <begin position="301"/>
        <end position="311"/>
    </location>
</feature>
<name>A0A9P8N5Z0_9HYPO</name>
<evidence type="ECO:0000256" key="1">
    <source>
        <dbReference type="SAM" id="MobiDB-lite"/>
    </source>
</evidence>
<dbReference type="EMBL" id="JAIZPD010000003">
    <property type="protein sequence ID" value="KAH0965262.1"/>
    <property type="molecule type" value="Genomic_DNA"/>
</dbReference>
<dbReference type="RefSeq" id="XP_044722775.1">
    <property type="nucleotide sequence ID" value="XM_044861749.1"/>
</dbReference>
<reference evidence="2" key="1">
    <citation type="submission" date="2021-09" db="EMBL/GenBank/DDBJ databases">
        <title>A high-quality genome of the endoparasitic fungus Hirsutella rhossiliensis with a comparison of Hirsutella genomes reveals transposable elements contributing to genome size variation.</title>
        <authorList>
            <person name="Lin R."/>
            <person name="Jiao Y."/>
            <person name="Sun X."/>
            <person name="Ling J."/>
            <person name="Xie B."/>
            <person name="Cheng X."/>
        </authorList>
    </citation>
    <scope>NUCLEOTIDE SEQUENCE</scope>
    <source>
        <strain evidence="2">HR02</strain>
    </source>
</reference>
<dbReference type="GeneID" id="68352407"/>
<evidence type="ECO:0000313" key="2">
    <source>
        <dbReference type="EMBL" id="KAH0965262.1"/>
    </source>
</evidence>
<feature type="region of interest" description="Disordered" evidence="1">
    <location>
        <begin position="336"/>
        <end position="357"/>
    </location>
</feature>
<gene>
    <name evidence="2" type="ORF">HRG_03278</name>
</gene>
<accession>A0A9P8N5Z0</accession>
<feature type="compositionally biased region" description="Basic and acidic residues" evidence="1">
    <location>
        <begin position="8"/>
        <end position="28"/>
    </location>
</feature>
<dbReference type="AlphaFoldDB" id="A0A9P8N5Z0"/>